<dbReference type="PANTHER" id="PTHR11552:SF201">
    <property type="entry name" value="GLUCOSE-METHANOL-CHOLINE OXIDOREDUCTASE N-TERMINAL DOMAIN-CONTAINING PROTEIN"/>
    <property type="match status" value="1"/>
</dbReference>
<evidence type="ECO:0000256" key="4">
    <source>
        <dbReference type="ARBA" id="ARBA00022729"/>
    </source>
</evidence>
<dbReference type="PANTHER" id="PTHR11552">
    <property type="entry name" value="GLUCOSE-METHANOL-CHOLINE GMC OXIDOREDUCTASE"/>
    <property type="match status" value="1"/>
</dbReference>
<protein>
    <submittedName>
        <fullName evidence="12">Alcohol oxidase</fullName>
    </submittedName>
</protein>
<dbReference type="InterPro" id="IPR036188">
    <property type="entry name" value="FAD/NAD-bd_sf"/>
</dbReference>
<dbReference type="Proteomes" id="UP001215598">
    <property type="component" value="Unassembled WGS sequence"/>
</dbReference>
<evidence type="ECO:0000256" key="10">
    <source>
        <dbReference type="RuleBase" id="RU003968"/>
    </source>
</evidence>
<dbReference type="PROSITE" id="PS00623">
    <property type="entry name" value="GMC_OXRED_1"/>
    <property type="match status" value="1"/>
</dbReference>
<keyword evidence="4" id="KW-0732">Signal</keyword>
<evidence type="ECO:0000256" key="6">
    <source>
        <dbReference type="ARBA" id="ARBA00023002"/>
    </source>
</evidence>
<dbReference type="EMBL" id="JARKIB010000442">
    <property type="protein sequence ID" value="KAJ7707829.1"/>
    <property type="molecule type" value="Genomic_DNA"/>
</dbReference>
<keyword evidence="13" id="KW-1185">Reference proteome</keyword>
<evidence type="ECO:0000256" key="3">
    <source>
        <dbReference type="ARBA" id="ARBA00022630"/>
    </source>
</evidence>
<evidence type="ECO:0000313" key="13">
    <source>
        <dbReference type="Proteomes" id="UP001215598"/>
    </source>
</evidence>
<dbReference type="Gene3D" id="3.50.50.60">
    <property type="entry name" value="FAD/NAD(P)-binding domain"/>
    <property type="match status" value="1"/>
</dbReference>
<feature type="active site" description="Proton acceptor" evidence="8">
    <location>
        <position position="584"/>
    </location>
</feature>
<dbReference type="SUPFAM" id="SSF54373">
    <property type="entry name" value="FAD-linked reductases, C-terminal domain"/>
    <property type="match status" value="1"/>
</dbReference>
<organism evidence="12 13">
    <name type="scientific">Mycena metata</name>
    <dbReference type="NCBI Taxonomy" id="1033252"/>
    <lineage>
        <taxon>Eukaryota</taxon>
        <taxon>Fungi</taxon>
        <taxon>Dikarya</taxon>
        <taxon>Basidiomycota</taxon>
        <taxon>Agaricomycotina</taxon>
        <taxon>Agaricomycetes</taxon>
        <taxon>Agaricomycetidae</taxon>
        <taxon>Agaricales</taxon>
        <taxon>Marasmiineae</taxon>
        <taxon>Mycenaceae</taxon>
        <taxon>Mycena</taxon>
    </lineage>
</organism>
<feature type="binding site" evidence="9">
    <location>
        <position position="260"/>
    </location>
    <ligand>
        <name>FAD</name>
        <dbReference type="ChEBI" id="CHEBI:57692"/>
    </ligand>
</feature>
<dbReference type="PIRSF" id="PIRSF000137">
    <property type="entry name" value="Alcohol_oxidase"/>
    <property type="match status" value="1"/>
</dbReference>
<feature type="binding site" evidence="9">
    <location>
        <position position="103"/>
    </location>
    <ligand>
        <name>FAD</name>
        <dbReference type="ChEBI" id="CHEBI:57692"/>
    </ligand>
</feature>
<evidence type="ECO:0000256" key="7">
    <source>
        <dbReference type="ARBA" id="ARBA00023180"/>
    </source>
</evidence>
<comment type="caution">
    <text evidence="12">The sequence shown here is derived from an EMBL/GenBank/DDBJ whole genome shotgun (WGS) entry which is preliminary data.</text>
</comment>
<feature type="domain" description="Glucose-methanol-choline oxidoreductase N-terminal" evidence="11">
    <location>
        <begin position="97"/>
        <end position="120"/>
    </location>
</feature>
<evidence type="ECO:0000256" key="5">
    <source>
        <dbReference type="ARBA" id="ARBA00022827"/>
    </source>
</evidence>
<evidence type="ECO:0000256" key="1">
    <source>
        <dbReference type="ARBA" id="ARBA00001974"/>
    </source>
</evidence>
<dbReference type="Pfam" id="PF05199">
    <property type="entry name" value="GMC_oxred_C"/>
    <property type="match status" value="1"/>
</dbReference>
<dbReference type="InterPro" id="IPR007867">
    <property type="entry name" value="GMC_OxRtase_C"/>
</dbReference>
<keyword evidence="5 9" id="KW-0274">FAD</keyword>
<evidence type="ECO:0000256" key="9">
    <source>
        <dbReference type="PIRSR" id="PIRSR000137-2"/>
    </source>
</evidence>
<comment type="similarity">
    <text evidence="2 10">Belongs to the GMC oxidoreductase family.</text>
</comment>
<comment type="cofactor">
    <cofactor evidence="1 9">
        <name>FAD</name>
        <dbReference type="ChEBI" id="CHEBI:57692"/>
    </cofactor>
</comment>
<dbReference type="Gene3D" id="3.30.560.10">
    <property type="entry name" value="Glucose Oxidase, domain 3"/>
    <property type="match status" value="1"/>
</dbReference>
<dbReference type="GO" id="GO:0016614">
    <property type="term" value="F:oxidoreductase activity, acting on CH-OH group of donors"/>
    <property type="evidence" value="ECO:0007669"/>
    <property type="project" value="InterPro"/>
</dbReference>
<accession>A0AAD7GYI5</accession>
<dbReference type="AlphaFoldDB" id="A0AAD7GYI5"/>
<keyword evidence="6" id="KW-0560">Oxidoreductase</keyword>
<dbReference type="SUPFAM" id="SSF51905">
    <property type="entry name" value="FAD/NAD(P)-binding domain"/>
    <property type="match status" value="1"/>
</dbReference>
<gene>
    <name evidence="12" type="ORF">B0H16DRAFT_1633421</name>
</gene>
<evidence type="ECO:0000313" key="12">
    <source>
        <dbReference type="EMBL" id="KAJ7707829.1"/>
    </source>
</evidence>
<evidence type="ECO:0000259" key="11">
    <source>
        <dbReference type="PROSITE" id="PS00623"/>
    </source>
</evidence>
<dbReference type="InterPro" id="IPR012132">
    <property type="entry name" value="GMC_OxRdtase"/>
</dbReference>
<feature type="active site" description="Proton donor" evidence="8">
    <location>
        <position position="541"/>
    </location>
</feature>
<dbReference type="GO" id="GO:0050660">
    <property type="term" value="F:flavin adenine dinucleotide binding"/>
    <property type="evidence" value="ECO:0007669"/>
    <property type="project" value="InterPro"/>
</dbReference>
<sequence>MDSDFPSQSDIQGFIQTEFDYIIVGGGTAGLPVANRLSEDPNVKVGILEAGLLLENDSLIDVPGKLGMNNGHPKYDWVSSTSPQFGAGGRSIPLFGGKLVGGTSALNYMAWDRGSKEEYDAWALVSDTDGAWNWDSLLPFFKKTEDTSSSLSRDLAIDYSASDSDIFSPGIPTEAAIGVNGPVKVRYNKSTTDVAPAFVKAWNTLGQQTNSNPYGGDPRGVYNCRLSVDPKTGKRITATSAYYNPVASRTNLKLLTGVQVTKIVFKPELTLDENCVAAGVEFTANGRTHSVFASKEIVLCAGVVHTPQILELSGIGNSDLLEKYNIKPLVDLPGDHPFTNIHHQAKPGVRTFEILSFAAVEQDRYEKTGQGFMAANDTIFVFTSLDKIMDESKLSAKINDIVVKKGKEGNANRLTAHQHLIQLEWLQQGKLPHVEFIGFSRSLFKPDPSQNYFMLSVGLQHSFSRGSIHIQSSDPLQQPLIDAGYLTEEFDIFSLLAGYRALERVAQTDALADIIAKQVLPASPLSDEEVIQLKYQKSGGHSMGTAPMARREIGGVVGNDLRVHGTANLRIADASIIPMPLAAHIQATVYAIGEKAADLIKFGNRS</sequence>
<dbReference type="InterPro" id="IPR000172">
    <property type="entry name" value="GMC_OxRdtase_N"/>
</dbReference>
<dbReference type="Pfam" id="PF00732">
    <property type="entry name" value="GMC_oxred_N"/>
    <property type="match status" value="1"/>
</dbReference>
<evidence type="ECO:0000256" key="8">
    <source>
        <dbReference type="PIRSR" id="PIRSR000137-1"/>
    </source>
</evidence>
<proteinExistence type="inferred from homology"/>
<keyword evidence="3 10" id="KW-0285">Flavoprotein</keyword>
<keyword evidence="7" id="KW-0325">Glycoprotein</keyword>
<reference evidence="12" key="1">
    <citation type="submission" date="2023-03" db="EMBL/GenBank/DDBJ databases">
        <title>Massive genome expansion in bonnet fungi (Mycena s.s.) driven by repeated elements and novel gene families across ecological guilds.</title>
        <authorList>
            <consortium name="Lawrence Berkeley National Laboratory"/>
            <person name="Harder C.B."/>
            <person name="Miyauchi S."/>
            <person name="Viragh M."/>
            <person name="Kuo A."/>
            <person name="Thoen E."/>
            <person name="Andreopoulos B."/>
            <person name="Lu D."/>
            <person name="Skrede I."/>
            <person name="Drula E."/>
            <person name="Henrissat B."/>
            <person name="Morin E."/>
            <person name="Kohler A."/>
            <person name="Barry K."/>
            <person name="LaButti K."/>
            <person name="Morin E."/>
            <person name="Salamov A."/>
            <person name="Lipzen A."/>
            <person name="Mereny Z."/>
            <person name="Hegedus B."/>
            <person name="Baldrian P."/>
            <person name="Stursova M."/>
            <person name="Weitz H."/>
            <person name="Taylor A."/>
            <person name="Grigoriev I.V."/>
            <person name="Nagy L.G."/>
            <person name="Martin F."/>
            <person name="Kauserud H."/>
        </authorList>
    </citation>
    <scope>NUCLEOTIDE SEQUENCE</scope>
    <source>
        <strain evidence="12">CBHHK182m</strain>
    </source>
</reference>
<name>A0AAD7GYI5_9AGAR</name>
<evidence type="ECO:0000256" key="2">
    <source>
        <dbReference type="ARBA" id="ARBA00010790"/>
    </source>
</evidence>